<dbReference type="Gene3D" id="3.40.50.300">
    <property type="entry name" value="P-loop containing nucleotide triphosphate hydrolases"/>
    <property type="match status" value="1"/>
</dbReference>
<keyword evidence="1" id="KW-0418">Kinase</keyword>
<proteinExistence type="predicted"/>
<dbReference type="GO" id="GO:0016301">
    <property type="term" value="F:kinase activity"/>
    <property type="evidence" value="ECO:0007669"/>
    <property type="project" value="UniProtKB-KW"/>
</dbReference>
<accession>A0A7D7KH15</accession>
<reference evidence="1 2" key="1">
    <citation type="submission" date="2020-05" db="EMBL/GenBank/DDBJ databases">
        <authorList>
            <person name="Kazantseva O."/>
            <person name="Skorynina A."/>
            <person name="Piligrimova E."/>
            <person name="Shadrin A."/>
        </authorList>
    </citation>
    <scope>NUCLEOTIDE SEQUENCE [LARGE SCALE GENOMIC DNA]</scope>
</reference>
<evidence type="ECO:0000313" key="2">
    <source>
        <dbReference type="Proteomes" id="UP000514444"/>
    </source>
</evidence>
<dbReference type="Proteomes" id="UP000514444">
    <property type="component" value="Genome"/>
</dbReference>
<keyword evidence="1" id="KW-0808">Transferase</keyword>
<dbReference type="EMBL" id="MT514532">
    <property type="protein sequence ID" value="QMS41924.1"/>
    <property type="molecule type" value="Genomic_DNA"/>
</dbReference>
<evidence type="ECO:0000313" key="1">
    <source>
        <dbReference type="EMBL" id="QMS41924.1"/>
    </source>
</evidence>
<protein>
    <submittedName>
        <fullName evidence="1">Kinase</fullName>
    </submittedName>
</protein>
<gene>
    <name evidence="1" type="ORF">Bolokhovo_54</name>
</gene>
<dbReference type="SUPFAM" id="SSF52540">
    <property type="entry name" value="P-loop containing nucleoside triphosphate hydrolases"/>
    <property type="match status" value="1"/>
</dbReference>
<keyword evidence="2" id="KW-1185">Reference proteome</keyword>
<sequence>MMSMSLSEFYKKLPNIAFYGKRRSGKDEAAKILKNMGFSLYNVSFGYHMKHHFHTTFPDIPMEPKPVELYVQYGQAMREIDPDVWVKKVKDEIEHIRLFNNPRRSLVNTDCRQQNEYDFLKSQGFVFVRVDTLKSIRVSRMLELGETVSPEYLNGETESTLDSFEPDYVITNNGTPKDFANEITELVYKIQGGNN</sequence>
<dbReference type="InterPro" id="IPR027417">
    <property type="entry name" value="P-loop_NTPase"/>
</dbReference>
<organism evidence="1 2">
    <name type="scientific">Bacillus phage Bolokhovo</name>
    <dbReference type="NCBI Taxonomy" id="2743970"/>
    <lineage>
        <taxon>Viruses</taxon>
        <taxon>Duplodnaviria</taxon>
        <taxon>Heunggongvirae</taxon>
        <taxon>Uroviricota</taxon>
        <taxon>Caudoviricetes</taxon>
        <taxon>Ehrlichviridae</taxon>
        <taxon>Andromedavirus</taxon>
        <taxon>Andromedavirus bolokhovo</taxon>
        <taxon>Andromedavirus curly</taxon>
    </lineage>
</organism>
<name>A0A7D7KH15_9CAUD</name>